<sequence>MSSHPPGTATDAAEAPLLAEFARNLRAPVLDTAALQSVPILPVAGLSPEFLRANGLLPLSVDAAAVQVVSAVPVRMAALDALKQFFTAPVVLSLAPKAWIATQLAQVYNPESSDAHAFTQAEVDSSGDSPDDDLETLKALAEDAPVVRLVQALLLRAVERRASDLHLEISQQQFRVRYRVDGVLCESEPPPRRMYTPAISHLKLRAKMNIAERRLPQDGRMKMEVAGRQVDMRVSTVPTVYGESMVIRLLDQGPGLMGLESLGLDDETLQALEQAIAQPHGMILVTGPTGSGKTSTLYAALGCVNVPENKIITVEDPVEYQIDGINQIQVKAQIGLTFASALRSIVRQDPDIIMVGEIRDQETAEISIQSALTGHLVFSTLHTNDSFGAAHRLMDMGVESYLIASSVVLIVAQRLVRMICPHCKEATPPTEADLLFLAEEGVSADQVPQLFHGRGCSHCGQSGYTGRTGIYELLPMTTAIKEAIIKKLSAEGVRKKAQEQGVRTMRADGIRKVLAGITTLEELARVTRQEIQ</sequence>
<dbReference type="GO" id="GO:0005524">
    <property type="term" value="F:ATP binding"/>
    <property type="evidence" value="ECO:0007669"/>
    <property type="project" value="UniProtKB-KW"/>
</dbReference>
<dbReference type="EMBL" id="FOGD01000002">
    <property type="protein sequence ID" value="SEQ80020.1"/>
    <property type="molecule type" value="Genomic_DNA"/>
</dbReference>
<dbReference type="FunFam" id="3.40.50.300:FF:000398">
    <property type="entry name" value="Type IV pilus assembly ATPase PilB"/>
    <property type="match status" value="1"/>
</dbReference>
<keyword evidence="2" id="KW-0547">Nucleotide-binding</keyword>
<accession>A0A1H9IZJ3</accession>
<dbReference type="CDD" id="cd01129">
    <property type="entry name" value="PulE-GspE-like"/>
    <property type="match status" value="1"/>
</dbReference>
<dbReference type="Gene3D" id="3.30.450.90">
    <property type="match status" value="1"/>
</dbReference>
<dbReference type="Pfam" id="PF00437">
    <property type="entry name" value="T2SSE"/>
    <property type="match status" value="1"/>
</dbReference>
<evidence type="ECO:0000256" key="1">
    <source>
        <dbReference type="ARBA" id="ARBA00006611"/>
    </source>
</evidence>
<keyword evidence="3" id="KW-0067">ATP-binding</keyword>
<evidence type="ECO:0000313" key="6">
    <source>
        <dbReference type="Proteomes" id="UP000199766"/>
    </source>
</evidence>
<gene>
    <name evidence="5" type="ORF">SAMN02982919_01267</name>
</gene>
<organism evidence="5 6">
    <name type="scientific">Giesbergeria anulus</name>
    <dbReference type="NCBI Taxonomy" id="180197"/>
    <lineage>
        <taxon>Bacteria</taxon>
        <taxon>Pseudomonadati</taxon>
        <taxon>Pseudomonadota</taxon>
        <taxon>Betaproteobacteria</taxon>
        <taxon>Burkholderiales</taxon>
        <taxon>Comamonadaceae</taxon>
        <taxon>Giesbergeria</taxon>
    </lineage>
</organism>
<proteinExistence type="inferred from homology"/>
<dbReference type="PANTHER" id="PTHR30258">
    <property type="entry name" value="TYPE II SECRETION SYSTEM PROTEIN GSPE-RELATED"/>
    <property type="match status" value="1"/>
</dbReference>
<reference evidence="5 6" key="1">
    <citation type="submission" date="2016-10" db="EMBL/GenBank/DDBJ databases">
        <authorList>
            <person name="de Groot N.N."/>
        </authorList>
    </citation>
    <scope>NUCLEOTIDE SEQUENCE [LARGE SCALE GENOMIC DNA]</scope>
    <source>
        <strain evidence="5 6">ATCC 35958</strain>
    </source>
</reference>
<feature type="domain" description="Bacterial type II secretion system protein E" evidence="4">
    <location>
        <begin position="346"/>
        <end position="360"/>
    </location>
</feature>
<dbReference type="RefSeq" id="WP_091454409.1">
    <property type="nucleotide sequence ID" value="NZ_FOGD01000002.1"/>
</dbReference>
<dbReference type="InterPro" id="IPR027417">
    <property type="entry name" value="P-loop_NTPase"/>
</dbReference>
<dbReference type="Proteomes" id="UP000199766">
    <property type="component" value="Unassembled WGS sequence"/>
</dbReference>
<dbReference type="GO" id="GO:0005886">
    <property type="term" value="C:plasma membrane"/>
    <property type="evidence" value="ECO:0007669"/>
    <property type="project" value="TreeGrafter"/>
</dbReference>
<name>A0A1H9IZJ3_9BURK</name>
<evidence type="ECO:0000256" key="3">
    <source>
        <dbReference type="ARBA" id="ARBA00022840"/>
    </source>
</evidence>
<dbReference type="Pfam" id="PF05157">
    <property type="entry name" value="MshEN"/>
    <property type="match status" value="1"/>
</dbReference>
<evidence type="ECO:0000259" key="4">
    <source>
        <dbReference type="PROSITE" id="PS00662"/>
    </source>
</evidence>
<evidence type="ECO:0000313" key="5">
    <source>
        <dbReference type="EMBL" id="SEQ80020.1"/>
    </source>
</evidence>
<protein>
    <submittedName>
        <fullName evidence="5">Type II secretion system protein E (GspE)</fullName>
    </submittedName>
</protein>
<dbReference type="PROSITE" id="PS00662">
    <property type="entry name" value="T2SP_E"/>
    <property type="match status" value="1"/>
</dbReference>
<dbReference type="OrthoDB" id="5790493at2"/>
<dbReference type="InterPro" id="IPR007831">
    <property type="entry name" value="T2SS_GspE_N"/>
</dbReference>
<dbReference type="SUPFAM" id="SSF160246">
    <property type="entry name" value="EspE N-terminal domain-like"/>
    <property type="match status" value="1"/>
</dbReference>
<keyword evidence="6" id="KW-1185">Reference proteome</keyword>
<dbReference type="InterPro" id="IPR037257">
    <property type="entry name" value="T2SS_E_N_sf"/>
</dbReference>
<comment type="similarity">
    <text evidence="1">Belongs to the GSP E family.</text>
</comment>
<dbReference type="PANTHER" id="PTHR30258:SF2">
    <property type="entry name" value="COMG OPERON PROTEIN 1"/>
    <property type="match status" value="1"/>
</dbReference>
<dbReference type="STRING" id="180197.SAMN02982919_01267"/>
<evidence type="ECO:0000256" key="2">
    <source>
        <dbReference type="ARBA" id="ARBA00022741"/>
    </source>
</evidence>
<dbReference type="SUPFAM" id="SSF52540">
    <property type="entry name" value="P-loop containing nucleoside triphosphate hydrolases"/>
    <property type="match status" value="1"/>
</dbReference>
<dbReference type="Gene3D" id="3.30.300.160">
    <property type="entry name" value="Type II secretion system, protein E, N-terminal domain"/>
    <property type="match status" value="1"/>
</dbReference>
<dbReference type="AlphaFoldDB" id="A0A1H9IZJ3"/>
<dbReference type="GO" id="GO:0016887">
    <property type="term" value="F:ATP hydrolysis activity"/>
    <property type="evidence" value="ECO:0007669"/>
    <property type="project" value="TreeGrafter"/>
</dbReference>
<dbReference type="Gene3D" id="3.40.50.300">
    <property type="entry name" value="P-loop containing nucleotide triphosphate hydrolases"/>
    <property type="match status" value="1"/>
</dbReference>
<dbReference type="InterPro" id="IPR001482">
    <property type="entry name" value="T2SS/T4SS_dom"/>
</dbReference>